<gene>
    <name evidence="1" type="ORF">VXC91_44610</name>
</gene>
<sequence>MFRHRQLVEQVGKGAFGEPVEVRAVGELGGPCALEDLWRGGEVGAEIGCRGGEPARLQCRVQQVDGRRPI</sequence>
<evidence type="ECO:0000313" key="2">
    <source>
        <dbReference type="Proteomes" id="UP001333996"/>
    </source>
</evidence>
<organism evidence="1 2">
    <name type="scientific">Streptomyces chiangmaiensis</name>
    <dbReference type="NCBI Taxonomy" id="766497"/>
    <lineage>
        <taxon>Bacteria</taxon>
        <taxon>Bacillati</taxon>
        <taxon>Actinomycetota</taxon>
        <taxon>Actinomycetes</taxon>
        <taxon>Kitasatosporales</taxon>
        <taxon>Streptomycetaceae</taxon>
        <taxon>Streptomyces</taxon>
    </lineage>
</organism>
<comment type="caution">
    <text evidence="1">The sequence shown here is derived from an EMBL/GenBank/DDBJ whole genome shotgun (WGS) entry which is preliminary data.</text>
</comment>
<dbReference type="EMBL" id="JAYWVC010000476">
    <property type="protein sequence ID" value="MED7828729.1"/>
    <property type="molecule type" value="Genomic_DNA"/>
</dbReference>
<keyword evidence="2" id="KW-1185">Reference proteome</keyword>
<dbReference type="RefSeq" id="WP_329513049.1">
    <property type="nucleotide sequence ID" value="NZ_JAYWVC010000476.1"/>
</dbReference>
<name>A0ABU7G037_9ACTN</name>
<accession>A0ABU7G037</accession>
<proteinExistence type="predicted"/>
<protein>
    <submittedName>
        <fullName evidence="1">Uncharacterized protein</fullName>
    </submittedName>
</protein>
<reference evidence="1" key="1">
    <citation type="submission" date="2024-01" db="EMBL/GenBank/DDBJ databases">
        <title>First draft genome sequence data of TA4-1, the type strain of Gram-positive actinobacterium Streptomyces chiangmaiensis.</title>
        <authorList>
            <person name="Yasawong M."/>
            <person name="Nantapong N."/>
        </authorList>
    </citation>
    <scope>NUCLEOTIDE SEQUENCE</scope>
    <source>
        <strain evidence="1">TA4-1</strain>
    </source>
</reference>
<dbReference type="Proteomes" id="UP001333996">
    <property type="component" value="Unassembled WGS sequence"/>
</dbReference>
<evidence type="ECO:0000313" key="1">
    <source>
        <dbReference type="EMBL" id="MED7828729.1"/>
    </source>
</evidence>
<feature type="non-terminal residue" evidence="1">
    <location>
        <position position="70"/>
    </location>
</feature>